<dbReference type="SUPFAM" id="SSF52833">
    <property type="entry name" value="Thioredoxin-like"/>
    <property type="match status" value="1"/>
</dbReference>
<dbReference type="AlphaFoldDB" id="A0A419VX60"/>
<keyword evidence="3" id="KW-1185">Reference proteome</keyword>
<proteinExistence type="predicted"/>
<dbReference type="Proteomes" id="UP000283387">
    <property type="component" value="Unassembled WGS sequence"/>
</dbReference>
<evidence type="ECO:0000313" key="2">
    <source>
        <dbReference type="EMBL" id="RKD87754.1"/>
    </source>
</evidence>
<evidence type="ECO:0000259" key="1">
    <source>
        <dbReference type="PROSITE" id="PS51352"/>
    </source>
</evidence>
<dbReference type="CDD" id="cd02947">
    <property type="entry name" value="TRX_family"/>
    <property type="match status" value="1"/>
</dbReference>
<comment type="caution">
    <text evidence="2">The sequence shown here is derived from an EMBL/GenBank/DDBJ whole genome shotgun (WGS) entry which is preliminary data.</text>
</comment>
<reference evidence="2 3" key="1">
    <citation type="submission" date="2018-09" db="EMBL/GenBank/DDBJ databases">
        <title>Genomic Encyclopedia of Archaeal and Bacterial Type Strains, Phase II (KMG-II): from individual species to whole genera.</title>
        <authorList>
            <person name="Goeker M."/>
        </authorList>
    </citation>
    <scope>NUCLEOTIDE SEQUENCE [LARGE SCALE GENOMIC DNA]</scope>
    <source>
        <strain evidence="2 3">DSM 27148</strain>
    </source>
</reference>
<feature type="domain" description="Thioredoxin" evidence="1">
    <location>
        <begin position="1"/>
        <end position="106"/>
    </location>
</feature>
<evidence type="ECO:0000313" key="3">
    <source>
        <dbReference type="Proteomes" id="UP000283387"/>
    </source>
</evidence>
<dbReference type="OrthoDB" id="411356at2"/>
<protein>
    <submittedName>
        <fullName evidence="2">Thioredoxin</fullName>
    </submittedName>
</protein>
<dbReference type="Gene3D" id="3.40.30.10">
    <property type="entry name" value="Glutaredoxin"/>
    <property type="match status" value="1"/>
</dbReference>
<dbReference type="InterPro" id="IPR036249">
    <property type="entry name" value="Thioredoxin-like_sf"/>
</dbReference>
<name>A0A419VX60_9BACT</name>
<sequence length="110" mass="12724">METFIGTLDDFAGFLTREQAVIVYFSTDECQVCKVLKPKIVELICGSFPEMKLLYVPMNSNPEIAGQYRIFAVPTIVVYFEGREFMRKSRSFGLDELKNEISRPYKLMFS</sequence>
<dbReference type="EMBL" id="RAPN01000003">
    <property type="protein sequence ID" value="RKD87754.1"/>
    <property type="molecule type" value="Genomic_DNA"/>
</dbReference>
<accession>A0A419VX60</accession>
<dbReference type="Pfam" id="PF00085">
    <property type="entry name" value="Thioredoxin"/>
    <property type="match status" value="1"/>
</dbReference>
<dbReference type="RefSeq" id="WP_120274780.1">
    <property type="nucleotide sequence ID" value="NZ_RAPN01000003.1"/>
</dbReference>
<gene>
    <name evidence="2" type="ORF">BC643_3761</name>
</gene>
<organism evidence="2 3">
    <name type="scientific">Mangrovibacterium diazotrophicum</name>
    <dbReference type="NCBI Taxonomy" id="1261403"/>
    <lineage>
        <taxon>Bacteria</taxon>
        <taxon>Pseudomonadati</taxon>
        <taxon>Bacteroidota</taxon>
        <taxon>Bacteroidia</taxon>
        <taxon>Marinilabiliales</taxon>
        <taxon>Prolixibacteraceae</taxon>
        <taxon>Mangrovibacterium</taxon>
    </lineage>
</organism>
<dbReference type="InterPro" id="IPR013766">
    <property type="entry name" value="Thioredoxin_domain"/>
</dbReference>
<dbReference type="PROSITE" id="PS51352">
    <property type="entry name" value="THIOREDOXIN_2"/>
    <property type="match status" value="1"/>
</dbReference>